<name>A0A4U5NGD9_STECR</name>
<dbReference type="InterPro" id="IPR029063">
    <property type="entry name" value="SAM-dependent_MTases_sf"/>
</dbReference>
<organism evidence="2 3">
    <name type="scientific">Steinernema carpocapsae</name>
    <name type="common">Entomopathogenic nematode</name>
    <dbReference type="NCBI Taxonomy" id="34508"/>
    <lineage>
        <taxon>Eukaryota</taxon>
        <taxon>Metazoa</taxon>
        <taxon>Ecdysozoa</taxon>
        <taxon>Nematoda</taxon>
        <taxon>Chromadorea</taxon>
        <taxon>Rhabditida</taxon>
        <taxon>Tylenchina</taxon>
        <taxon>Panagrolaimomorpha</taxon>
        <taxon>Strongyloidoidea</taxon>
        <taxon>Steinernematidae</taxon>
        <taxon>Steinernema</taxon>
    </lineage>
</organism>
<accession>A0A4U5NGD9</accession>
<keyword evidence="3" id="KW-1185">Reference proteome</keyword>
<evidence type="ECO:0008006" key="4">
    <source>
        <dbReference type="Google" id="ProtNLM"/>
    </source>
</evidence>
<keyword evidence="1" id="KW-0472">Membrane</keyword>
<reference evidence="2 3" key="2">
    <citation type="journal article" date="2019" name="G3 (Bethesda)">
        <title>Hybrid Assembly of the Genome of the Entomopathogenic Nematode Steinernema carpocapsae Identifies the X-Chromosome.</title>
        <authorList>
            <person name="Serra L."/>
            <person name="Macchietto M."/>
            <person name="Macias-Munoz A."/>
            <person name="McGill C.J."/>
            <person name="Rodriguez I.M."/>
            <person name="Rodriguez B."/>
            <person name="Murad R."/>
            <person name="Mortazavi A."/>
        </authorList>
    </citation>
    <scope>NUCLEOTIDE SEQUENCE [LARGE SCALE GENOMIC DNA]</scope>
    <source>
        <strain evidence="2 3">ALL</strain>
    </source>
</reference>
<sequence length="378" mass="42795">MSSDDSFEYVEMTLPKKPKKRKLLHRPDWLRVLQTIVLSRIFALFAAILFVVWILYFLSIAMITESKTLIVAKTVNFVEIDRICTPPEDEIRDCYVVSDYVDWKTNKAWRMTRSEKATNESELESHFSRVALIVQNDTLPSREWSIDHSTILGQYLAVMAALPFTLDSFQAAKPRILSIGLGGGVLDMFLHFKKPMFEITVAEIDKTIVEIAHKWCGVEETAQRTTLNENGIDVLSRTVKTGGFFDAVFIDACNLTSYDTTCPVEAFADRKNVADVSDSLQKQGSVVVNVVARRSNGTEKYYEKVLNAYLYFFPVCLKATMPSGNIVLACAKSFRNADDENNLRDKITNRWNVAANDLGLREMLKSVNITVIVKSQNL</sequence>
<proteinExistence type="predicted"/>
<reference evidence="2 3" key="1">
    <citation type="journal article" date="2015" name="Genome Biol.">
        <title>Comparative genomics of Steinernema reveals deeply conserved gene regulatory networks.</title>
        <authorList>
            <person name="Dillman A.R."/>
            <person name="Macchietto M."/>
            <person name="Porter C.F."/>
            <person name="Rogers A."/>
            <person name="Williams B."/>
            <person name="Antoshechkin I."/>
            <person name="Lee M.M."/>
            <person name="Goodwin Z."/>
            <person name="Lu X."/>
            <person name="Lewis E.E."/>
            <person name="Goodrich-Blair H."/>
            <person name="Stock S.P."/>
            <person name="Adams B.J."/>
            <person name="Sternberg P.W."/>
            <person name="Mortazavi A."/>
        </authorList>
    </citation>
    <scope>NUCLEOTIDE SEQUENCE [LARGE SCALE GENOMIC DNA]</scope>
    <source>
        <strain evidence="2 3">ALL</strain>
    </source>
</reference>
<evidence type="ECO:0000313" key="3">
    <source>
        <dbReference type="Proteomes" id="UP000298663"/>
    </source>
</evidence>
<protein>
    <recommendedName>
        <fullName evidence="4">PABS domain-containing protein</fullName>
    </recommendedName>
</protein>
<dbReference type="AlphaFoldDB" id="A0A4U5NGD9"/>
<feature type="transmembrane region" description="Helical" evidence="1">
    <location>
        <begin position="29"/>
        <end position="58"/>
    </location>
</feature>
<evidence type="ECO:0000313" key="2">
    <source>
        <dbReference type="EMBL" id="TKR82088.1"/>
    </source>
</evidence>
<gene>
    <name evidence="2" type="ORF">L596_015862</name>
</gene>
<keyword evidence="1" id="KW-1133">Transmembrane helix</keyword>
<evidence type="ECO:0000256" key="1">
    <source>
        <dbReference type="SAM" id="Phobius"/>
    </source>
</evidence>
<keyword evidence="1" id="KW-0812">Transmembrane</keyword>
<dbReference type="OrthoDB" id="411785at2759"/>
<dbReference type="SUPFAM" id="SSF53335">
    <property type="entry name" value="S-adenosyl-L-methionine-dependent methyltransferases"/>
    <property type="match status" value="1"/>
</dbReference>
<dbReference type="Gene3D" id="3.40.50.150">
    <property type="entry name" value="Vaccinia Virus protein VP39"/>
    <property type="match status" value="1"/>
</dbReference>
<dbReference type="Proteomes" id="UP000298663">
    <property type="component" value="Unassembled WGS sequence"/>
</dbReference>
<comment type="caution">
    <text evidence="2">The sequence shown here is derived from an EMBL/GenBank/DDBJ whole genome shotgun (WGS) entry which is preliminary data.</text>
</comment>
<dbReference type="EMBL" id="AZBU02000004">
    <property type="protein sequence ID" value="TKR82088.1"/>
    <property type="molecule type" value="Genomic_DNA"/>
</dbReference>